<dbReference type="InterPro" id="IPR000983">
    <property type="entry name" value="Bac_GSPG_pilin"/>
</dbReference>
<reference evidence="8" key="1">
    <citation type="submission" date="2017-09" db="EMBL/GenBank/DDBJ databases">
        <title>Depth-based differentiation of microbial function through sediment-hosted aquifers and enrichment of novel symbionts in the deep terrestrial subsurface.</title>
        <authorList>
            <person name="Probst A.J."/>
            <person name="Ladd B."/>
            <person name="Jarett J.K."/>
            <person name="Geller-Mcgrath D.E."/>
            <person name="Sieber C.M.K."/>
            <person name="Emerson J.B."/>
            <person name="Anantharaman K."/>
            <person name="Thomas B.C."/>
            <person name="Malmstrom R."/>
            <person name="Stieglmeier M."/>
            <person name="Klingl A."/>
            <person name="Woyke T."/>
            <person name="Ryan C.M."/>
            <person name="Banfield J.F."/>
        </authorList>
    </citation>
    <scope>NUCLEOTIDE SEQUENCE [LARGE SCALE GENOMIC DNA]</scope>
</reference>
<comment type="caution">
    <text evidence="7">The sequence shown here is derived from an EMBL/GenBank/DDBJ whole genome shotgun (WGS) entry which is preliminary data.</text>
</comment>
<dbReference type="EMBL" id="PFLF01000089">
    <property type="protein sequence ID" value="PIY68772.1"/>
    <property type="molecule type" value="Genomic_DNA"/>
</dbReference>
<dbReference type="GO" id="GO:0015627">
    <property type="term" value="C:type II protein secretion system complex"/>
    <property type="evidence" value="ECO:0007669"/>
    <property type="project" value="InterPro"/>
</dbReference>
<evidence type="ECO:0000256" key="3">
    <source>
        <dbReference type="ARBA" id="ARBA00022692"/>
    </source>
</evidence>
<evidence type="ECO:0008006" key="9">
    <source>
        <dbReference type="Google" id="ProtNLM"/>
    </source>
</evidence>
<dbReference type="AlphaFoldDB" id="A0A2M7QDD2"/>
<keyword evidence="3 6" id="KW-0812">Transmembrane</keyword>
<gene>
    <name evidence="7" type="ORF">COY90_04175</name>
</gene>
<name>A0A2M7QDD2_9BACT</name>
<sequence length="175" mass="19293">MKHRVDSKCGFTLIELLIVIIIMGVLALLIFGNYSTSLKKGRDVRRKNDLSQIQKALEMYYEDYSSYPASISLGSKFCYASPCYAIDKVYMIKLPNDPQYSSSAPVNTSTYSYLREPGGSYYYLLSCIENKNDLGNGVSQTGYKNPFGTGTLSCGTCGDCKYAIGAFNAPLIPTP</sequence>
<evidence type="ECO:0000256" key="5">
    <source>
        <dbReference type="ARBA" id="ARBA00023136"/>
    </source>
</evidence>
<evidence type="ECO:0000313" key="8">
    <source>
        <dbReference type="Proteomes" id="UP000230108"/>
    </source>
</evidence>
<evidence type="ECO:0000313" key="7">
    <source>
        <dbReference type="EMBL" id="PIY68772.1"/>
    </source>
</evidence>
<evidence type="ECO:0000256" key="6">
    <source>
        <dbReference type="SAM" id="Phobius"/>
    </source>
</evidence>
<dbReference type="GO" id="GO:0016020">
    <property type="term" value="C:membrane"/>
    <property type="evidence" value="ECO:0007669"/>
    <property type="project" value="UniProtKB-SubCell"/>
</dbReference>
<proteinExistence type="predicted"/>
<dbReference type="GO" id="GO:0015628">
    <property type="term" value="P:protein secretion by the type II secretion system"/>
    <property type="evidence" value="ECO:0007669"/>
    <property type="project" value="InterPro"/>
</dbReference>
<protein>
    <recommendedName>
        <fullName evidence="9">Type II secretion system protein GspG C-terminal domain-containing protein</fullName>
    </recommendedName>
</protein>
<accession>A0A2M7QDD2</accession>
<dbReference type="NCBIfam" id="TIGR02532">
    <property type="entry name" value="IV_pilin_GFxxxE"/>
    <property type="match status" value="1"/>
</dbReference>
<comment type="subcellular location">
    <subcellularLocation>
        <location evidence="1">Membrane</location>
        <topology evidence="1">Single-pass membrane protein</topology>
    </subcellularLocation>
</comment>
<evidence type="ECO:0000256" key="1">
    <source>
        <dbReference type="ARBA" id="ARBA00004167"/>
    </source>
</evidence>
<organism evidence="7 8">
    <name type="scientific">Candidatus Roizmanbacteria bacterium CG_4_10_14_0_8_um_filter_39_9</name>
    <dbReference type="NCBI Taxonomy" id="1974829"/>
    <lineage>
        <taxon>Bacteria</taxon>
        <taxon>Candidatus Roizmaniibacteriota</taxon>
    </lineage>
</organism>
<dbReference type="Pfam" id="PF07963">
    <property type="entry name" value="N_methyl"/>
    <property type="match status" value="1"/>
</dbReference>
<dbReference type="PRINTS" id="PR00813">
    <property type="entry name" value="BCTERIALGSPG"/>
</dbReference>
<dbReference type="SUPFAM" id="SSF54523">
    <property type="entry name" value="Pili subunits"/>
    <property type="match status" value="1"/>
</dbReference>
<evidence type="ECO:0000256" key="2">
    <source>
        <dbReference type="ARBA" id="ARBA00022481"/>
    </source>
</evidence>
<keyword evidence="2" id="KW-0488">Methylation</keyword>
<dbReference type="PANTHER" id="PTHR30093">
    <property type="entry name" value="GENERAL SECRETION PATHWAY PROTEIN G"/>
    <property type="match status" value="1"/>
</dbReference>
<dbReference type="PANTHER" id="PTHR30093:SF44">
    <property type="entry name" value="TYPE II SECRETION SYSTEM CORE PROTEIN G"/>
    <property type="match status" value="1"/>
</dbReference>
<keyword evidence="4 6" id="KW-1133">Transmembrane helix</keyword>
<dbReference type="Gene3D" id="3.30.700.10">
    <property type="entry name" value="Glycoprotein, Type 4 Pilin"/>
    <property type="match status" value="1"/>
</dbReference>
<keyword evidence="5 6" id="KW-0472">Membrane</keyword>
<dbReference type="InterPro" id="IPR045584">
    <property type="entry name" value="Pilin-like"/>
</dbReference>
<dbReference type="InterPro" id="IPR012902">
    <property type="entry name" value="N_methyl_site"/>
</dbReference>
<evidence type="ECO:0000256" key="4">
    <source>
        <dbReference type="ARBA" id="ARBA00022989"/>
    </source>
</evidence>
<dbReference type="Proteomes" id="UP000230108">
    <property type="component" value="Unassembled WGS sequence"/>
</dbReference>
<feature type="transmembrane region" description="Helical" evidence="6">
    <location>
        <begin position="12"/>
        <end position="32"/>
    </location>
</feature>